<dbReference type="SUPFAM" id="SSF52047">
    <property type="entry name" value="RNI-like"/>
    <property type="match status" value="1"/>
</dbReference>
<reference evidence="1 2" key="1">
    <citation type="submission" date="2014-06" db="EMBL/GenBank/DDBJ databases">
        <authorList>
            <consortium name="DOE Joint Genome Institute"/>
            <person name="Kuo A."/>
            <person name="Kohler A."/>
            <person name="Nagy L.G."/>
            <person name="Floudas D."/>
            <person name="Copeland A."/>
            <person name="Barry K.W."/>
            <person name="Cichocki N."/>
            <person name="Veneault-Fourrey C."/>
            <person name="LaButti K."/>
            <person name="Lindquist E.A."/>
            <person name="Lipzen A."/>
            <person name="Lundell T."/>
            <person name="Morin E."/>
            <person name="Murat C."/>
            <person name="Sun H."/>
            <person name="Tunlid A."/>
            <person name="Henrissat B."/>
            <person name="Grigoriev I.V."/>
            <person name="Hibbett D.S."/>
            <person name="Martin F."/>
            <person name="Nordberg H.P."/>
            <person name="Cantor M.N."/>
            <person name="Hua S.X."/>
        </authorList>
    </citation>
    <scope>NUCLEOTIDE SEQUENCE [LARGE SCALE GENOMIC DNA]</scope>
    <source>
        <strain evidence="1 2">ATCC 200175</strain>
    </source>
</reference>
<organism evidence="1 2">
    <name type="scientific">Paxillus involutus ATCC 200175</name>
    <dbReference type="NCBI Taxonomy" id="664439"/>
    <lineage>
        <taxon>Eukaryota</taxon>
        <taxon>Fungi</taxon>
        <taxon>Dikarya</taxon>
        <taxon>Basidiomycota</taxon>
        <taxon>Agaricomycotina</taxon>
        <taxon>Agaricomycetes</taxon>
        <taxon>Agaricomycetidae</taxon>
        <taxon>Boletales</taxon>
        <taxon>Paxilineae</taxon>
        <taxon>Paxillaceae</taxon>
        <taxon>Paxillus</taxon>
    </lineage>
</organism>
<dbReference type="EMBL" id="KN819363">
    <property type="protein sequence ID" value="KIJ12477.1"/>
    <property type="molecule type" value="Genomic_DNA"/>
</dbReference>
<dbReference type="AlphaFoldDB" id="A0A0C9TXY1"/>
<reference evidence="2" key="2">
    <citation type="submission" date="2015-01" db="EMBL/GenBank/DDBJ databases">
        <title>Evolutionary Origins and Diversification of the Mycorrhizal Mutualists.</title>
        <authorList>
            <consortium name="DOE Joint Genome Institute"/>
            <consortium name="Mycorrhizal Genomics Consortium"/>
            <person name="Kohler A."/>
            <person name="Kuo A."/>
            <person name="Nagy L.G."/>
            <person name="Floudas D."/>
            <person name="Copeland A."/>
            <person name="Barry K.W."/>
            <person name="Cichocki N."/>
            <person name="Veneault-Fourrey C."/>
            <person name="LaButti K."/>
            <person name="Lindquist E.A."/>
            <person name="Lipzen A."/>
            <person name="Lundell T."/>
            <person name="Morin E."/>
            <person name="Murat C."/>
            <person name="Riley R."/>
            <person name="Ohm R."/>
            <person name="Sun H."/>
            <person name="Tunlid A."/>
            <person name="Henrissat B."/>
            <person name="Grigoriev I.V."/>
            <person name="Hibbett D.S."/>
            <person name="Martin F."/>
        </authorList>
    </citation>
    <scope>NUCLEOTIDE SEQUENCE [LARGE SCALE GENOMIC DNA]</scope>
    <source>
        <strain evidence="2">ATCC 200175</strain>
    </source>
</reference>
<dbReference type="Proteomes" id="UP000053647">
    <property type="component" value="Unassembled WGS sequence"/>
</dbReference>
<evidence type="ECO:0000313" key="2">
    <source>
        <dbReference type="Proteomes" id="UP000053647"/>
    </source>
</evidence>
<name>A0A0C9TXY1_PAXIN</name>
<accession>A0A0C9TXY1</accession>
<sequence length="526" mass="58284">MIPTIPPELWLRTAWFIPSSIRRDLYPVNPVFLDLALNDRYSDINLAIRWTTATTKQLKHLNQPHIAHRVQRLTLSSDWLESNMHLDPSEEVTLRTTVAWYLPFDLGRFIDPIVCRISDTKRCNALMETTLVNFPNISSLIIVQETGLSSQIQPGPLLVHAYTACAANLRTLALIATSANFNALFPPNASLLTSLEEVTLTFAPQDDCSADAEAASTFFQAIASTLTTLNISFHGTSDEPSRLLQSFLRQGGKATFPKLESFSLFHSEPPASPSSNIVQFLNQHADTLKHLRLQHTRLSPFASQSVDDLDPLFPVLPHLESLNILDGSSSPNGQELTSNQGLDAARAYVQHSGSTLTSLDLMHCSFTLHDLGTLLDILGRGPSEDTEGGRLKSLTVTVQFLSPQLLDMLAEKLPQLDRLKVHFADLRTNDGADVLTSTGEGSRAGSGDLTHEVVEPFLLEMKTRSYSRWTLRSFGIDRTCLRPDTAMAILMPLALCIPHLVEIDGPFVKMWRESGSTWKESDYGLN</sequence>
<proteinExistence type="predicted"/>
<dbReference type="Gene3D" id="3.80.10.10">
    <property type="entry name" value="Ribonuclease Inhibitor"/>
    <property type="match status" value="1"/>
</dbReference>
<keyword evidence="2" id="KW-1185">Reference proteome</keyword>
<dbReference type="InterPro" id="IPR032675">
    <property type="entry name" value="LRR_dom_sf"/>
</dbReference>
<evidence type="ECO:0000313" key="1">
    <source>
        <dbReference type="EMBL" id="KIJ12477.1"/>
    </source>
</evidence>
<dbReference type="HOGENOM" id="CLU_028894_1_0_1"/>
<gene>
    <name evidence="1" type="ORF">PAXINDRAFT_101193</name>
</gene>
<dbReference type="OrthoDB" id="3071584at2759"/>
<protein>
    <recommendedName>
        <fullName evidence="3">F-box domain-containing protein</fullName>
    </recommendedName>
</protein>
<evidence type="ECO:0008006" key="3">
    <source>
        <dbReference type="Google" id="ProtNLM"/>
    </source>
</evidence>